<dbReference type="EMBL" id="JAAAML010000004">
    <property type="protein sequence ID" value="MCO6410495.1"/>
    <property type="molecule type" value="Genomic_DNA"/>
</dbReference>
<accession>A0ABT1CY74</accession>
<keyword evidence="9" id="KW-1185">Reference proteome</keyword>
<dbReference type="Pfam" id="PF07886">
    <property type="entry name" value="BA14K"/>
    <property type="match status" value="1"/>
</dbReference>
<dbReference type="RefSeq" id="WP_252917189.1">
    <property type="nucleotide sequence ID" value="NZ_JAAAML010000004.1"/>
</dbReference>
<protein>
    <recommendedName>
        <fullName evidence="3">Lectin-like protein BA14k</fullName>
    </recommendedName>
</protein>
<organism evidence="8 9">
    <name type="scientific">Hoeflea alexandrii</name>
    <dbReference type="NCBI Taxonomy" id="288436"/>
    <lineage>
        <taxon>Bacteria</taxon>
        <taxon>Pseudomonadati</taxon>
        <taxon>Pseudomonadota</taxon>
        <taxon>Alphaproteobacteria</taxon>
        <taxon>Hyphomicrobiales</taxon>
        <taxon>Rhizobiaceae</taxon>
        <taxon>Hoeflea</taxon>
    </lineage>
</organism>
<evidence type="ECO:0000313" key="9">
    <source>
        <dbReference type="Proteomes" id="UP001320715"/>
    </source>
</evidence>
<sequence length="159" mass="18758">MFSSLMKSIVTASFCLAALAPAGAAPMVVQKPAVEITGSSGLVEVQYRDRHRRDFRERHHHKRRGFYRHHKRGYYNGHRGYRHKRHGYRHYNGYWFPPSAFSFGEIIGGNNRGSVGVRPGYTNPQHVRWCHNKYRSYDQRTNTFQPYHGPRRECRSPYY</sequence>
<comment type="function">
    <text evidence="6">Has immunoglobulin-binding and hemagglutination properties, and can bind to mannose. Essential for virulence. May be involved in LPS biosynthesis or polysaccharide transport.</text>
</comment>
<evidence type="ECO:0000256" key="1">
    <source>
        <dbReference type="ARBA" id="ARBA00004167"/>
    </source>
</evidence>
<evidence type="ECO:0000313" key="8">
    <source>
        <dbReference type="EMBL" id="MCO6410495.1"/>
    </source>
</evidence>
<reference evidence="8 9" key="1">
    <citation type="submission" date="2020-01" db="EMBL/GenBank/DDBJ databases">
        <title>Genomes of bacteria type strains.</title>
        <authorList>
            <person name="Chen J."/>
            <person name="Zhu S."/>
            <person name="Yang J."/>
        </authorList>
    </citation>
    <scope>NUCLEOTIDE SEQUENCE [LARGE SCALE GENOMIC DNA]</scope>
    <source>
        <strain evidence="8 9">DSM 16655</strain>
    </source>
</reference>
<evidence type="ECO:0000256" key="5">
    <source>
        <dbReference type="ARBA" id="ARBA00022734"/>
    </source>
</evidence>
<name>A0ABT1CY74_9HYPH</name>
<keyword evidence="7" id="KW-0732">Signal</keyword>
<evidence type="ECO:0000256" key="6">
    <source>
        <dbReference type="ARBA" id="ARBA00025321"/>
    </source>
</evidence>
<gene>
    <name evidence="8" type="ORF">GTW23_20120</name>
</gene>
<keyword evidence="4" id="KW-0472">Membrane</keyword>
<feature type="chain" id="PRO_5047293286" description="Lectin-like protein BA14k" evidence="7">
    <location>
        <begin position="25"/>
        <end position="159"/>
    </location>
</feature>
<dbReference type="Proteomes" id="UP001320715">
    <property type="component" value="Unassembled WGS sequence"/>
</dbReference>
<comment type="similarity">
    <text evidence="2">Belongs to the BA14k family.</text>
</comment>
<comment type="caution">
    <text evidence="8">The sequence shown here is derived from an EMBL/GenBank/DDBJ whole genome shotgun (WGS) entry which is preliminary data.</text>
</comment>
<evidence type="ECO:0000256" key="7">
    <source>
        <dbReference type="SAM" id="SignalP"/>
    </source>
</evidence>
<comment type="subcellular location">
    <subcellularLocation>
        <location evidence="1">Membrane</location>
        <topology evidence="1">Single-pass membrane protein</topology>
    </subcellularLocation>
</comment>
<feature type="signal peptide" evidence="7">
    <location>
        <begin position="1"/>
        <end position="24"/>
    </location>
</feature>
<evidence type="ECO:0000256" key="4">
    <source>
        <dbReference type="ARBA" id="ARBA00022475"/>
    </source>
</evidence>
<evidence type="ECO:0000256" key="2">
    <source>
        <dbReference type="ARBA" id="ARBA00010270"/>
    </source>
</evidence>
<evidence type="ECO:0000256" key="3">
    <source>
        <dbReference type="ARBA" id="ARBA00020552"/>
    </source>
</evidence>
<keyword evidence="4" id="KW-1003">Cell membrane</keyword>
<dbReference type="InterPro" id="IPR012413">
    <property type="entry name" value="BA14K"/>
</dbReference>
<proteinExistence type="inferred from homology"/>
<keyword evidence="5" id="KW-0430">Lectin</keyword>